<evidence type="ECO:0000313" key="2">
    <source>
        <dbReference type="Proteomes" id="UP000002071"/>
    </source>
</evidence>
<evidence type="ECO:0000313" key="1">
    <source>
        <dbReference type="EMBL" id="ACV12718.1"/>
    </source>
</evidence>
<sequence>MGTISARVPDDLEDELEMYLEEERLDRSTAVRKLLAEGLEDWRRDRAIERFEAGDISFSRAAELADMSVWDFTRLLEERDVTWVADDHLADDIDSL</sequence>
<proteinExistence type="predicted"/>
<dbReference type="RefSeq" id="WP_015790281.1">
    <property type="nucleotide sequence ID" value="NC_013158.1"/>
</dbReference>
<accession>C7NPG3</accession>
<dbReference type="KEGG" id="hut:Huta_2554"/>
<dbReference type="eggNOG" id="arCOG04629">
    <property type="taxonomic scope" value="Archaea"/>
</dbReference>
<keyword evidence="2" id="KW-1185">Reference proteome</keyword>
<dbReference type="HOGENOM" id="CLU_175991_0_0_2"/>
<dbReference type="InterPro" id="IPR005368">
    <property type="entry name" value="UPF0175"/>
</dbReference>
<organism evidence="1 2">
    <name type="scientific">Halorhabdus utahensis (strain DSM 12940 / JCM 11049 / AX-2)</name>
    <dbReference type="NCBI Taxonomy" id="519442"/>
    <lineage>
        <taxon>Archaea</taxon>
        <taxon>Methanobacteriati</taxon>
        <taxon>Methanobacteriota</taxon>
        <taxon>Stenosarchaea group</taxon>
        <taxon>Halobacteria</taxon>
        <taxon>Halobacteriales</taxon>
        <taxon>Haloarculaceae</taxon>
        <taxon>Halorhabdus</taxon>
    </lineage>
</organism>
<dbReference type="OrthoDB" id="269969at2157"/>
<dbReference type="AlphaFoldDB" id="C7NPG3"/>
<dbReference type="STRING" id="519442.Huta_2554"/>
<reference evidence="1 2" key="1">
    <citation type="journal article" date="2009" name="Stand. Genomic Sci.">
        <title>Complete genome sequence of Halorhabdus utahensis type strain (AX-2).</title>
        <authorList>
            <person name="Anderson I."/>
            <person name="Tindall B.J."/>
            <person name="Pomrenke H."/>
            <person name="Goker M."/>
            <person name="Lapidus A."/>
            <person name="Nolan M."/>
            <person name="Copeland A."/>
            <person name="Glavina Del Rio T."/>
            <person name="Chen F."/>
            <person name="Tice H."/>
            <person name="Cheng J.F."/>
            <person name="Lucas S."/>
            <person name="Chertkov O."/>
            <person name="Bruce D."/>
            <person name="Brettin T."/>
            <person name="Detter J.C."/>
            <person name="Han C."/>
            <person name="Goodwin L."/>
            <person name="Land M."/>
            <person name="Hauser L."/>
            <person name="Chang Y.J."/>
            <person name="Jeffries C.D."/>
            <person name="Pitluck S."/>
            <person name="Pati A."/>
            <person name="Mavromatis K."/>
            <person name="Ivanova N."/>
            <person name="Ovchinnikova G."/>
            <person name="Chen A."/>
            <person name="Palaniappan K."/>
            <person name="Chain P."/>
            <person name="Rohde M."/>
            <person name="Bristow J."/>
            <person name="Eisen J.A."/>
            <person name="Markowitz V."/>
            <person name="Hugenholtz P."/>
            <person name="Kyrpides N.C."/>
            <person name="Klenk H.P."/>
        </authorList>
    </citation>
    <scope>NUCLEOTIDE SEQUENCE [LARGE SCALE GENOMIC DNA]</scope>
    <source>
        <strain evidence="2">DSM 12940 / JCM 11049 / AX-2</strain>
    </source>
</reference>
<dbReference type="Pfam" id="PF03683">
    <property type="entry name" value="UPF0175"/>
    <property type="match status" value="1"/>
</dbReference>
<dbReference type="GeneID" id="8384859"/>
<name>C7NPG3_HALUD</name>
<gene>
    <name evidence="1" type="ordered locus">Huta_2554</name>
</gene>
<protein>
    <submittedName>
        <fullName evidence="1">Uncharacterized protein</fullName>
    </submittedName>
</protein>
<dbReference type="Proteomes" id="UP000002071">
    <property type="component" value="Chromosome"/>
</dbReference>
<dbReference type="EMBL" id="CP001687">
    <property type="protein sequence ID" value="ACV12718.1"/>
    <property type="molecule type" value="Genomic_DNA"/>
</dbReference>